<proteinExistence type="predicted"/>
<feature type="compositionally biased region" description="Basic and acidic residues" evidence="1">
    <location>
        <begin position="64"/>
        <end position="78"/>
    </location>
</feature>
<dbReference type="AlphaFoldDB" id="V5AN58"/>
<sequence length="333" mass="38585">MKRVAHHRKQGVPRHPQRRSDNMNGARRCRHALKHIAAQHHRRVVADRQSIHRNTRRAVKIQTRPRDQPRDRKAVPADRDVRARWKHTLRAEQRVTKFVAGDEDVQRPHSGVRVAQQQQHGTVPPRAAIERDVRHFARHRPNRHRQAHAAPAERHIAVAQPRQPAAHSLRNLGIHHVADALTIRRRWWRGRHWWQCCWRWRRASRHRRRDARIAVPSSSATALAVNHRRRQRCKTDAVHRALPARGNSRHVGDAVELQFCRRRHLPSRDRQAPSNEPVAGPHPPQQSSRQPRRAHPAASQRQHTAAVNAHKSGTTVVEHLTHSHVVVAPIQPA</sequence>
<dbReference type="Proteomes" id="UP000017861">
    <property type="component" value="Unassembled WGS sequence"/>
</dbReference>
<gene>
    <name evidence="2" type="ORF">TCDM_13494</name>
</gene>
<feature type="region of interest" description="Disordered" evidence="1">
    <location>
        <begin position="48"/>
        <end position="78"/>
    </location>
</feature>
<evidence type="ECO:0000313" key="2">
    <source>
        <dbReference type="EMBL" id="ESS55057.1"/>
    </source>
</evidence>
<dbReference type="EMBL" id="AYLP01001059">
    <property type="protein sequence ID" value="ESS55057.1"/>
    <property type="molecule type" value="Genomic_DNA"/>
</dbReference>
<accession>V5AN58</accession>
<protein>
    <submittedName>
        <fullName evidence="2">Uncharacterized protein</fullName>
    </submittedName>
</protein>
<evidence type="ECO:0000256" key="1">
    <source>
        <dbReference type="SAM" id="MobiDB-lite"/>
    </source>
</evidence>
<dbReference type="VEuPathDB" id="TriTrypDB:TCDM_13494"/>
<name>V5AN58_TRYCR</name>
<feature type="region of interest" description="Disordered" evidence="1">
    <location>
        <begin position="265"/>
        <end position="306"/>
    </location>
</feature>
<evidence type="ECO:0000313" key="3">
    <source>
        <dbReference type="Proteomes" id="UP000017861"/>
    </source>
</evidence>
<feature type="region of interest" description="Disordered" evidence="1">
    <location>
        <begin position="1"/>
        <end position="24"/>
    </location>
</feature>
<reference evidence="2 3" key="1">
    <citation type="journal article" date="2014" name="Genome Announc.">
        <title>Trypanosoma cruzi Clone Dm28c Draft Genome Sequence.</title>
        <authorList>
            <person name="Grisard E.C."/>
            <person name="Teixeira S.M."/>
            <person name="de Almeida L.G."/>
            <person name="Stoco P.H."/>
            <person name="Gerber A.L."/>
            <person name="Talavera-Lopez C."/>
            <person name="Lima O.C."/>
            <person name="Andersson B."/>
            <person name="de Vasconcelos A.T."/>
        </authorList>
    </citation>
    <scope>NUCLEOTIDE SEQUENCE [LARGE SCALE GENOMIC DNA]</scope>
    <source>
        <strain evidence="2 3">Dm28c</strain>
    </source>
</reference>
<comment type="caution">
    <text evidence="2">The sequence shown here is derived from an EMBL/GenBank/DDBJ whole genome shotgun (WGS) entry which is preliminary data.</text>
</comment>
<organism evidence="2 3">
    <name type="scientific">Trypanosoma cruzi Dm28c</name>
    <dbReference type="NCBI Taxonomy" id="1416333"/>
    <lineage>
        <taxon>Eukaryota</taxon>
        <taxon>Discoba</taxon>
        <taxon>Euglenozoa</taxon>
        <taxon>Kinetoplastea</taxon>
        <taxon>Metakinetoplastina</taxon>
        <taxon>Trypanosomatida</taxon>
        <taxon>Trypanosomatidae</taxon>
        <taxon>Trypanosoma</taxon>
        <taxon>Schizotrypanum</taxon>
    </lineage>
</organism>
<feature type="compositionally biased region" description="Basic residues" evidence="1">
    <location>
        <begin position="1"/>
        <end position="17"/>
    </location>
</feature>